<evidence type="ECO:0000313" key="3">
    <source>
        <dbReference type="Proteomes" id="UP000198211"/>
    </source>
</evidence>
<protein>
    <submittedName>
        <fullName evidence="2">Helitron helicase</fullName>
    </submittedName>
</protein>
<feature type="region of interest" description="Disordered" evidence="1">
    <location>
        <begin position="1"/>
        <end position="25"/>
    </location>
</feature>
<comment type="caution">
    <text evidence="2">The sequence shown here is derived from an EMBL/GenBank/DDBJ whole genome shotgun (WGS) entry which is preliminary data.</text>
</comment>
<dbReference type="GO" id="GO:0004386">
    <property type="term" value="F:helicase activity"/>
    <property type="evidence" value="ECO:0007669"/>
    <property type="project" value="UniProtKB-KW"/>
</dbReference>
<keyword evidence="2" id="KW-0378">Hydrolase</keyword>
<keyword evidence="2" id="KW-0547">Nucleotide-binding</keyword>
<proteinExistence type="predicted"/>
<dbReference type="STRING" id="4795.A0A225UG08"/>
<reference evidence="3" key="1">
    <citation type="submission" date="2017-03" db="EMBL/GenBank/DDBJ databases">
        <title>Phytopthora megakarya and P. palmivora, two closely related causual agents of cacao black pod achieved similar genome size and gene model numbers by different mechanisms.</title>
        <authorList>
            <person name="Ali S."/>
            <person name="Shao J."/>
            <person name="Larry D.J."/>
            <person name="Kronmiller B."/>
            <person name="Shen D."/>
            <person name="Strem M.D."/>
            <person name="Melnick R.L."/>
            <person name="Guiltinan M.J."/>
            <person name="Tyler B.M."/>
            <person name="Meinhardt L.W."/>
            <person name="Bailey B.A."/>
        </authorList>
    </citation>
    <scope>NUCLEOTIDE SEQUENCE [LARGE SCALE GENOMIC DNA]</scope>
    <source>
        <strain evidence="3">zdho120</strain>
    </source>
</reference>
<sequence length="152" mass="16864">MSGAGARNNPHQKLVKKNKPGEKKLNVSAPSLASTRWGLPTATILIPLSRRHYFSRYVNDARDIEQVCGHCGAWKFPTETPGCCCLTGLVTVPSPQRPPEQFLRLFDNASFMNSIRVYNNVFAFTSIGASETTVLNVDDSVTRDGVYDFRVQ</sequence>
<dbReference type="Proteomes" id="UP000198211">
    <property type="component" value="Unassembled WGS sequence"/>
</dbReference>
<evidence type="ECO:0000256" key="1">
    <source>
        <dbReference type="SAM" id="MobiDB-lite"/>
    </source>
</evidence>
<name>A0A225UG08_9STRA</name>
<organism evidence="2 3">
    <name type="scientific">Phytophthora megakarya</name>
    <dbReference type="NCBI Taxonomy" id="4795"/>
    <lineage>
        <taxon>Eukaryota</taxon>
        <taxon>Sar</taxon>
        <taxon>Stramenopiles</taxon>
        <taxon>Oomycota</taxon>
        <taxon>Peronosporomycetes</taxon>
        <taxon>Peronosporales</taxon>
        <taxon>Peronosporaceae</taxon>
        <taxon>Phytophthora</taxon>
    </lineage>
</organism>
<dbReference type="OrthoDB" id="108332at2759"/>
<evidence type="ECO:0000313" key="2">
    <source>
        <dbReference type="EMBL" id="OWY91913.1"/>
    </source>
</evidence>
<dbReference type="AlphaFoldDB" id="A0A225UG08"/>
<feature type="non-terminal residue" evidence="2">
    <location>
        <position position="152"/>
    </location>
</feature>
<dbReference type="EMBL" id="NBNE01019182">
    <property type="protein sequence ID" value="OWY91913.1"/>
    <property type="molecule type" value="Genomic_DNA"/>
</dbReference>
<keyword evidence="3" id="KW-1185">Reference proteome</keyword>
<keyword evidence="2" id="KW-0067">ATP-binding</keyword>
<keyword evidence="2" id="KW-0347">Helicase</keyword>
<accession>A0A225UG08</accession>
<gene>
    <name evidence="2" type="ORF">PHMEG_00039287</name>
</gene>